<accession>A0A365UC76</accession>
<evidence type="ECO:0000256" key="4">
    <source>
        <dbReference type="ARBA" id="ARBA00012458"/>
    </source>
</evidence>
<dbReference type="UniPathway" id="UPA00077">
    <property type="reaction ID" value="UER00156"/>
</dbReference>
<dbReference type="GO" id="GO:0005829">
    <property type="term" value="C:cytosol"/>
    <property type="evidence" value="ECO:0007669"/>
    <property type="project" value="TreeGrafter"/>
</dbReference>
<dbReference type="Proteomes" id="UP000253370">
    <property type="component" value="Unassembled WGS sequence"/>
</dbReference>
<dbReference type="AlphaFoldDB" id="A0A365UC76"/>
<name>A0A365UC76_9RHOB</name>
<feature type="domain" description="Pterin-binding" evidence="10">
    <location>
        <begin position="71"/>
        <end position="325"/>
    </location>
</feature>
<evidence type="ECO:0000256" key="8">
    <source>
        <dbReference type="ARBA" id="ARBA00022909"/>
    </source>
</evidence>
<comment type="cofactor">
    <cofactor evidence="2 9">
        <name>Mg(2+)</name>
        <dbReference type="ChEBI" id="CHEBI:18420"/>
    </cofactor>
</comment>
<evidence type="ECO:0000256" key="7">
    <source>
        <dbReference type="ARBA" id="ARBA00022842"/>
    </source>
</evidence>
<comment type="function">
    <text evidence="9">Catalyzes the condensation of para-aminobenzoate (pABA) with 6-hydroxymethyl-7,8-dihydropterin diphosphate (DHPt-PP) to form 7,8-dihydropteroate (H2Pte), the immediate precursor of folate derivatives.</text>
</comment>
<evidence type="ECO:0000313" key="11">
    <source>
        <dbReference type="EMBL" id="RBI86972.1"/>
    </source>
</evidence>
<keyword evidence="5 9" id="KW-0808">Transferase</keyword>
<comment type="caution">
    <text evidence="11">The sequence shown here is derived from an EMBL/GenBank/DDBJ whole genome shotgun (WGS) entry which is preliminary data.</text>
</comment>
<dbReference type="EC" id="2.5.1.15" evidence="4 9"/>
<evidence type="ECO:0000256" key="1">
    <source>
        <dbReference type="ARBA" id="ARBA00000012"/>
    </source>
</evidence>
<evidence type="ECO:0000256" key="2">
    <source>
        <dbReference type="ARBA" id="ARBA00001946"/>
    </source>
</evidence>
<evidence type="ECO:0000256" key="9">
    <source>
        <dbReference type="RuleBase" id="RU361205"/>
    </source>
</evidence>
<dbReference type="RefSeq" id="WP_113287820.1">
    <property type="nucleotide sequence ID" value="NZ_QNTQ01000002.1"/>
</dbReference>
<dbReference type="InterPro" id="IPR045031">
    <property type="entry name" value="DHP_synth-like"/>
</dbReference>
<keyword evidence="7 9" id="KW-0460">Magnesium</keyword>
<dbReference type="PROSITE" id="PS50972">
    <property type="entry name" value="PTERIN_BINDING"/>
    <property type="match status" value="1"/>
</dbReference>
<dbReference type="GO" id="GO:0004156">
    <property type="term" value="F:dihydropteroate synthase activity"/>
    <property type="evidence" value="ECO:0007669"/>
    <property type="project" value="UniProtKB-EC"/>
</dbReference>
<evidence type="ECO:0000313" key="12">
    <source>
        <dbReference type="Proteomes" id="UP000253370"/>
    </source>
</evidence>
<evidence type="ECO:0000256" key="3">
    <source>
        <dbReference type="ARBA" id="ARBA00004763"/>
    </source>
</evidence>
<dbReference type="OrthoDB" id="9811744at2"/>
<protein>
    <recommendedName>
        <fullName evidence="4 9">Dihydropteroate synthase</fullName>
        <shortName evidence="9">DHPS</shortName>
        <ecNumber evidence="4 9">2.5.1.15</ecNumber>
    </recommendedName>
    <alternativeName>
        <fullName evidence="9">Dihydropteroate pyrophosphorylase</fullName>
    </alternativeName>
</protein>
<keyword evidence="12" id="KW-1185">Reference proteome</keyword>
<dbReference type="PANTHER" id="PTHR20941:SF1">
    <property type="entry name" value="FOLIC ACID SYNTHESIS PROTEIN FOL1"/>
    <property type="match status" value="1"/>
</dbReference>
<dbReference type="GO" id="GO:0046872">
    <property type="term" value="F:metal ion binding"/>
    <property type="evidence" value="ECO:0007669"/>
    <property type="project" value="UniProtKB-KW"/>
</dbReference>
<dbReference type="EMBL" id="QNTQ01000002">
    <property type="protein sequence ID" value="RBI86972.1"/>
    <property type="molecule type" value="Genomic_DNA"/>
</dbReference>
<comment type="catalytic activity">
    <reaction evidence="1">
        <text>(7,8-dihydropterin-6-yl)methyl diphosphate + 4-aminobenzoate = 7,8-dihydropteroate + diphosphate</text>
        <dbReference type="Rhea" id="RHEA:19949"/>
        <dbReference type="ChEBI" id="CHEBI:17836"/>
        <dbReference type="ChEBI" id="CHEBI:17839"/>
        <dbReference type="ChEBI" id="CHEBI:33019"/>
        <dbReference type="ChEBI" id="CHEBI:72950"/>
        <dbReference type="EC" id="2.5.1.15"/>
    </reaction>
</comment>
<organism evidence="11 12">
    <name type="scientific">Rhodosalinus halophilus</name>
    <dbReference type="NCBI Taxonomy" id="2259333"/>
    <lineage>
        <taxon>Bacteria</taxon>
        <taxon>Pseudomonadati</taxon>
        <taxon>Pseudomonadota</taxon>
        <taxon>Alphaproteobacteria</taxon>
        <taxon>Rhodobacterales</taxon>
        <taxon>Paracoccaceae</taxon>
        <taxon>Rhodosalinus</taxon>
    </lineage>
</organism>
<dbReference type="PROSITE" id="PS00792">
    <property type="entry name" value="DHPS_1"/>
    <property type="match status" value="1"/>
</dbReference>
<keyword evidence="8 9" id="KW-0289">Folate biosynthesis</keyword>
<evidence type="ECO:0000256" key="6">
    <source>
        <dbReference type="ARBA" id="ARBA00022723"/>
    </source>
</evidence>
<evidence type="ECO:0000259" key="10">
    <source>
        <dbReference type="PROSITE" id="PS50972"/>
    </source>
</evidence>
<reference evidence="11 12" key="1">
    <citation type="submission" date="2018-07" db="EMBL/GenBank/DDBJ databases">
        <title>Rhodosalinus sp. strain E84T genomic sequence and assembly.</title>
        <authorList>
            <person name="Liu Z.-W."/>
            <person name="Lu D.-C."/>
        </authorList>
    </citation>
    <scope>NUCLEOTIDE SEQUENCE [LARGE SCALE GENOMIC DNA]</scope>
    <source>
        <strain evidence="11 12">E84</strain>
    </source>
</reference>
<dbReference type="InterPro" id="IPR000489">
    <property type="entry name" value="Pterin-binding_dom"/>
</dbReference>
<dbReference type="Pfam" id="PF00809">
    <property type="entry name" value="Pterin_bind"/>
    <property type="match status" value="1"/>
</dbReference>
<sequence length="336" mass="34412">MTYYRPIVRWGAPRPAEALPLAGGPAWFAEAERLARGEPPRLVPVAEVPEDWRARLAAPRPPLAGVTLDRPRIMGILNVTPDSFSDGGVHFAPETAVESGAEMAAAGAAFLDVGGESTRPGSTAVPAGEEIARIEGVIASLSARVAAPISIDTRKAAVARAAVAAGASVVNDVSALGYDPALAGFCAEAGLPVILMHAQGEPETMQDDPRYDDVLLDVFDALADHVARAEAAGIPRARIVVDPGIGFGKTVAHNLALIRGLALFHGLGVPVMLGASRKGFIGRISGAPGGAARAPGSVAVALRAAAEGAQLLRVHDVAETAQALALWRAVETGEAA</sequence>
<comment type="similarity">
    <text evidence="9">Belongs to the DHPS family.</text>
</comment>
<dbReference type="InterPro" id="IPR006390">
    <property type="entry name" value="DHP_synth_dom"/>
</dbReference>
<proteinExistence type="inferred from homology"/>
<evidence type="ECO:0000256" key="5">
    <source>
        <dbReference type="ARBA" id="ARBA00022679"/>
    </source>
</evidence>
<gene>
    <name evidence="11" type="primary">folP</name>
    <name evidence="11" type="ORF">DRV85_02280</name>
</gene>
<dbReference type="SUPFAM" id="SSF51717">
    <property type="entry name" value="Dihydropteroate synthetase-like"/>
    <property type="match status" value="1"/>
</dbReference>
<dbReference type="GO" id="GO:0046654">
    <property type="term" value="P:tetrahydrofolate biosynthetic process"/>
    <property type="evidence" value="ECO:0007669"/>
    <property type="project" value="UniProtKB-UniPathway"/>
</dbReference>
<dbReference type="GO" id="GO:0046656">
    <property type="term" value="P:folic acid biosynthetic process"/>
    <property type="evidence" value="ECO:0007669"/>
    <property type="project" value="UniProtKB-KW"/>
</dbReference>
<dbReference type="InterPro" id="IPR011005">
    <property type="entry name" value="Dihydropteroate_synth-like_sf"/>
</dbReference>
<keyword evidence="6 9" id="KW-0479">Metal-binding</keyword>
<dbReference type="Gene3D" id="3.20.20.20">
    <property type="entry name" value="Dihydropteroate synthase-like"/>
    <property type="match status" value="1"/>
</dbReference>
<dbReference type="PANTHER" id="PTHR20941">
    <property type="entry name" value="FOLATE SYNTHESIS PROTEINS"/>
    <property type="match status" value="1"/>
</dbReference>
<dbReference type="CDD" id="cd00739">
    <property type="entry name" value="DHPS"/>
    <property type="match status" value="1"/>
</dbReference>
<dbReference type="NCBIfam" id="TIGR01496">
    <property type="entry name" value="DHPS"/>
    <property type="match status" value="1"/>
</dbReference>
<comment type="pathway">
    <text evidence="3 9">Cofactor biosynthesis; tetrahydrofolate biosynthesis; 7,8-dihydrofolate from 2-amino-4-hydroxy-6-hydroxymethyl-7,8-dihydropteridine diphosphate and 4-aminobenzoate: step 1/2.</text>
</comment>